<sequence>MITSYDEEFPDGGHVEANWKKPLYRRIFRKTRQRGRFAGFSLYISNTSGIEGSTLRCYKDGPQLPPLNFTAVCTVSGRYVIFFNERLDETPYPKGYQLQNVFTELCEVIIEECGIGLYGEKCTQQCSGNCKDNETCNHVTGQCDNGCTTGWKGDMCDNGCPFGHFGRACKESCNEHCLQENSTLCNHVGGECLNGCKQGYIGTHCNNCKKVEPTI</sequence>
<dbReference type="InterPro" id="IPR042635">
    <property type="entry name" value="MEGF10/SREC1/2-like"/>
</dbReference>
<dbReference type="AlphaFoldDB" id="K1R3Y1"/>
<accession>K1R3Y1</accession>
<dbReference type="EMBL" id="JH816636">
    <property type="protein sequence ID" value="EKC35905.1"/>
    <property type="molecule type" value="Genomic_DNA"/>
</dbReference>
<evidence type="ECO:0000256" key="1">
    <source>
        <dbReference type="ARBA" id="ARBA00022536"/>
    </source>
</evidence>
<dbReference type="Gene3D" id="2.170.300.10">
    <property type="entry name" value="Tie2 ligand-binding domain superfamily"/>
    <property type="match status" value="1"/>
</dbReference>
<dbReference type="HOGENOM" id="CLU_1284414_0_0_1"/>
<keyword evidence="2" id="KW-0675">Receptor</keyword>
<name>K1R3Y1_MAGGI</name>
<dbReference type="InParanoid" id="K1R3Y1"/>
<dbReference type="GO" id="GO:0005044">
    <property type="term" value="F:scavenger receptor activity"/>
    <property type="evidence" value="ECO:0007669"/>
    <property type="project" value="InterPro"/>
</dbReference>
<protein>
    <submittedName>
        <fullName evidence="2">Scavenger receptor class F member 2</fullName>
    </submittedName>
</protein>
<reference evidence="2" key="1">
    <citation type="journal article" date="2012" name="Nature">
        <title>The oyster genome reveals stress adaptation and complexity of shell formation.</title>
        <authorList>
            <person name="Zhang G."/>
            <person name="Fang X."/>
            <person name="Guo X."/>
            <person name="Li L."/>
            <person name="Luo R."/>
            <person name="Xu F."/>
            <person name="Yang P."/>
            <person name="Zhang L."/>
            <person name="Wang X."/>
            <person name="Qi H."/>
            <person name="Xiong Z."/>
            <person name="Que H."/>
            <person name="Xie Y."/>
            <person name="Holland P.W."/>
            <person name="Paps J."/>
            <person name="Zhu Y."/>
            <person name="Wu F."/>
            <person name="Chen Y."/>
            <person name="Wang J."/>
            <person name="Peng C."/>
            <person name="Meng J."/>
            <person name="Yang L."/>
            <person name="Liu J."/>
            <person name="Wen B."/>
            <person name="Zhang N."/>
            <person name="Huang Z."/>
            <person name="Zhu Q."/>
            <person name="Feng Y."/>
            <person name="Mount A."/>
            <person name="Hedgecock D."/>
            <person name="Xu Z."/>
            <person name="Liu Y."/>
            <person name="Domazet-Loso T."/>
            <person name="Du Y."/>
            <person name="Sun X."/>
            <person name="Zhang S."/>
            <person name="Liu B."/>
            <person name="Cheng P."/>
            <person name="Jiang X."/>
            <person name="Li J."/>
            <person name="Fan D."/>
            <person name="Wang W."/>
            <person name="Fu W."/>
            <person name="Wang T."/>
            <person name="Wang B."/>
            <person name="Zhang J."/>
            <person name="Peng Z."/>
            <person name="Li Y."/>
            <person name="Li N."/>
            <person name="Wang J."/>
            <person name="Chen M."/>
            <person name="He Y."/>
            <person name="Tan F."/>
            <person name="Song X."/>
            <person name="Zheng Q."/>
            <person name="Huang R."/>
            <person name="Yang H."/>
            <person name="Du X."/>
            <person name="Chen L."/>
            <person name="Yang M."/>
            <person name="Gaffney P.M."/>
            <person name="Wang S."/>
            <person name="Luo L."/>
            <person name="She Z."/>
            <person name="Ming Y."/>
            <person name="Huang W."/>
            <person name="Zhang S."/>
            <person name="Huang B."/>
            <person name="Zhang Y."/>
            <person name="Qu T."/>
            <person name="Ni P."/>
            <person name="Miao G."/>
            <person name="Wang J."/>
            <person name="Wang Q."/>
            <person name="Steinberg C.E."/>
            <person name="Wang H."/>
            <person name="Li N."/>
            <person name="Qian L."/>
            <person name="Zhang G."/>
            <person name="Li Y."/>
            <person name="Yang H."/>
            <person name="Liu X."/>
            <person name="Wang J."/>
            <person name="Yin Y."/>
            <person name="Wang J."/>
        </authorList>
    </citation>
    <scope>NUCLEOTIDE SEQUENCE [LARGE SCALE GENOMIC DNA]</scope>
    <source>
        <strain evidence="2">05x7-T-G4-1.051#20</strain>
    </source>
</reference>
<evidence type="ECO:0000313" key="2">
    <source>
        <dbReference type="EMBL" id="EKC35905.1"/>
    </source>
</evidence>
<proteinExistence type="predicted"/>
<dbReference type="PANTHER" id="PTHR24043:SF8">
    <property type="entry name" value="EGF-LIKE DOMAIN-CONTAINING PROTEIN"/>
    <property type="match status" value="1"/>
</dbReference>
<gene>
    <name evidence="2" type="ORF">CGI_10024313</name>
</gene>
<dbReference type="PANTHER" id="PTHR24043">
    <property type="entry name" value="SCAVENGER RECEPTOR CLASS F"/>
    <property type="match status" value="1"/>
</dbReference>
<keyword evidence="1" id="KW-0245">EGF-like domain</keyword>
<organism evidence="2">
    <name type="scientific">Magallana gigas</name>
    <name type="common">Pacific oyster</name>
    <name type="synonym">Crassostrea gigas</name>
    <dbReference type="NCBI Taxonomy" id="29159"/>
    <lineage>
        <taxon>Eukaryota</taxon>
        <taxon>Metazoa</taxon>
        <taxon>Spiralia</taxon>
        <taxon>Lophotrochozoa</taxon>
        <taxon>Mollusca</taxon>
        <taxon>Bivalvia</taxon>
        <taxon>Autobranchia</taxon>
        <taxon>Pteriomorphia</taxon>
        <taxon>Ostreida</taxon>
        <taxon>Ostreoidea</taxon>
        <taxon>Ostreidae</taxon>
        <taxon>Magallana</taxon>
    </lineage>
</organism>